<dbReference type="InterPro" id="IPR019888">
    <property type="entry name" value="Tscrpt_reg_AsnC-like"/>
</dbReference>
<dbReference type="InterPro" id="IPR036390">
    <property type="entry name" value="WH_DNA-bd_sf"/>
</dbReference>
<dbReference type="SUPFAM" id="SSF46785">
    <property type="entry name" value="Winged helix' DNA-binding domain"/>
    <property type="match status" value="1"/>
</dbReference>
<dbReference type="PANTHER" id="PTHR43413">
    <property type="entry name" value="TRANSCRIPTIONAL REGULATOR, ASNC FAMILY"/>
    <property type="match status" value="1"/>
</dbReference>
<proteinExistence type="predicted"/>
<dbReference type="EMBL" id="VSSQ01074027">
    <property type="protein sequence ID" value="MPN25002.1"/>
    <property type="molecule type" value="Genomic_DNA"/>
</dbReference>
<reference evidence="2" key="1">
    <citation type="submission" date="2019-08" db="EMBL/GenBank/DDBJ databases">
        <authorList>
            <person name="Kucharzyk K."/>
            <person name="Murdoch R.W."/>
            <person name="Higgins S."/>
            <person name="Loffler F."/>
        </authorList>
    </citation>
    <scope>NUCLEOTIDE SEQUENCE</scope>
</reference>
<dbReference type="Pfam" id="PF01037">
    <property type="entry name" value="AsnC_trans_reg"/>
    <property type="match status" value="1"/>
</dbReference>
<dbReference type="InterPro" id="IPR036388">
    <property type="entry name" value="WH-like_DNA-bd_sf"/>
</dbReference>
<organism evidence="2">
    <name type="scientific">bioreactor metagenome</name>
    <dbReference type="NCBI Taxonomy" id="1076179"/>
    <lineage>
        <taxon>unclassified sequences</taxon>
        <taxon>metagenomes</taxon>
        <taxon>ecological metagenomes</taxon>
    </lineage>
</organism>
<feature type="domain" description="Transcription regulator AsnC/Lrp ligand binding" evidence="1">
    <location>
        <begin position="70"/>
        <end position="141"/>
    </location>
</feature>
<dbReference type="AlphaFoldDB" id="A0A645GG23"/>
<gene>
    <name evidence="2" type="ORF">SDC9_172409</name>
</gene>
<protein>
    <recommendedName>
        <fullName evidence="1">Transcription regulator AsnC/Lrp ligand binding domain-containing protein</fullName>
    </recommendedName>
</protein>
<dbReference type="Gene3D" id="3.30.70.920">
    <property type="match status" value="1"/>
</dbReference>
<dbReference type="SMART" id="SM00344">
    <property type="entry name" value="HTH_ASNC"/>
    <property type="match status" value="1"/>
</dbReference>
<comment type="caution">
    <text evidence="2">The sequence shown here is derived from an EMBL/GenBank/DDBJ whole genome shotgun (WGS) entry which is preliminary data.</text>
</comment>
<dbReference type="Pfam" id="PF13412">
    <property type="entry name" value="HTH_24"/>
    <property type="match status" value="1"/>
</dbReference>
<dbReference type="PANTHER" id="PTHR43413:SF7">
    <property type="entry name" value="HTH-TYPE TRANSCRIPTIONAL REGULATOR PTR2"/>
    <property type="match status" value="1"/>
</dbReference>
<dbReference type="InterPro" id="IPR019887">
    <property type="entry name" value="Tscrpt_reg_AsnC/Lrp_C"/>
</dbReference>
<name>A0A645GG23_9ZZZZ</name>
<dbReference type="InterPro" id="IPR011008">
    <property type="entry name" value="Dimeric_a/b-barrel"/>
</dbReference>
<dbReference type="SUPFAM" id="SSF54909">
    <property type="entry name" value="Dimeric alpha+beta barrel"/>
    <property type="match status" value="1"/>
</dbReference>
<sequence length="164" mass="18561">MEKEIRKKILGILEKDARLNAKDIASMLGCDADETAAEINAMEKENIICGYHAFINWDKTDDEKISALIELKVMPQRGNGFDKIAEKIYQFPEVESLYLMSGGYDFTVILKKASMKEIAFFVSSKLAVIDEVQSTATHIVLVRYKDHGTSFIEPHKDLRMVVTP</sequence>
<dbReference type="Gene3D" id="1.10.10.10">
    <property type="entry name" value="Winged helix-like DNA-binding domain superfamily/Winged helix DNA-binding domain"/>
    <property type="match status" value="1"/>
</dbReference>
<evidence type="ECO:0000259" key="1">
    <source>
        <dbReference type="Pfam" id="PF01037"/>
    </source>
</evidence>
<accession>A0A645GG23</accession>
<dbReference type="InterPro" id="IPR050684">
    <property type="entry name" value="HTH-Siroheme_Decarb"/>
</dbReference>
<evidence type="ECO:0000313" key="2">
    <source>
        <dbReference type="EMBL" id="MPN25002.1"/>
    </source>
</evidence>